<evidence type="ECO:0000256" key="9">
    <source>
        <dbReference type="ARBA" id="ARBA00022840"/>
    </source>
</evidence>
<dbReference type="GO" id="GO:0005524">
    <property type="term" value="F:ATP binding"/>
    <property type="evidence" value="ECO:0007669"/>
    <property type="project" value="UniProtKB-KW"/>
</dbReference>
<evidence type="ECO:0000313" key="18">
    <source>
        <dbReference type="Proteomes" id="UP000078544"/>
    </source>
</evidence>
<dbReference type="PROSITE" id="PS00039">
    <property type="entry name" value="DEAD_ATP_HELICASE"/>
    <property type="match status" value="1"/>
</dbReference>
<proteinExistence type="inferred from homology"/>
<evidence type="ECO:0000256" key="14">
    <source>
        <dbReference type="SAM" id="MobiDB-lite"/>
    </source>
</evidence>
<dbReference type="InterPro" id="IPR027417">
    <property type="entry name" value="P-loop_NTPase"/>
</dbReference>
<dbReference type="GO" id="GO:0016787">
    <property type="term" value="F:hydrolase activity"/>
    <property type="evidence" value="ECO:0007669"/>
    <property type="project" value="UniProtKB-KW"/>
</dbReference>
<dbReference type="SUPFAM" id="SSF52540">
    <property type="entry name" value="P-loop containing nucleoside triphosphate hydrolases"/>
    <property type="match status" value="1"/>
</dbReference>
<evidence type="ECO:0000256" key="5">
    <source>
        <dbReference type="ARBA" id="ARBA00022552"/>
    </source>
</evidence>
<dbReference type="EC" id="3.6.4.13" evidence="3"/>
<dbReference type="STRING" id="1081109.A0A167VY02"/>
<feature type="compositionally biased region" description="Basic and acidic residues" evidence="14">
    <location>
        <begin position="75"/>
        <end position="95"/>
    </location>
</feature>
<evidence type="ECO:0000259" key="15">
    <source>
        <dbReference type="PROSITE" id="PS51192"/>
    </source>
</evidence>
<dbReference type="Pfam" id="PF00270">
    <property type="entry name" value="DEAD"/>
    <property type="match status" value="1"/>
</dbReference>
<gene>
    <name evidence="17" type="ORF">AAL_08141</name>
</gene>
<feature type="compositionally biased region" description="Basic and acidic residues" evidence="14">
    <location>
        <begin position="107"/>
        <end position="127"/>
    </location>
</feature>
<dbReference type="Proteomes" id="UP000078544">
    <property type="component" value="Unassembled WGS sequence"/>
</dbReference>
<dbReference type="InterPro" id="IPR011545">
    <property type="entry name" value="DEAD/DEAH_box_helicase_dom"/>
</dbReference>
<evidence type="ECO:0000256" key="11">
    <source>
        <dbReference type="ARBA" id="ARBA00037449"/>
    </source>
</evidence>
<evidence type="ECO:0000256" key="4">
    <source>
        <dbReference type="ARBA" id="ARBA00022517"/>
    </source>
</evidence>
<dbReference type="PROSITE" id="PS51194">
    <property type="entry name" value="HELICASE_CTER"/>
    <property type="match status" value="1"/>
</dbReference>
<keyword evidence="7 13" id="KW-0378">Hydrolase</keyword>
<accession>A0A167VY02</accession>
<keyword evidence="8 13" id="KW-0347">Helicase</keyword>
<dbReference type="Gene3D" id="3.40.50.300">
    <property type="entry name" value="P-loop containing nucleotide triphosphate hydrolases"/>
    <property type="match status" value="2"/>
</dbReference>
<dbReference type="PROSITE" id="PS51192">
    <property type="entry name" value="HELICASE_ATP_BIND_1"/>
    <property type="match status" value="1"/>
</dbReference>
<comment type="function">
    <text evidence="11">ATP-dependent RNA helicase required for 60S ribosomal subunit synthesis. Involved in efficient pre-rRNA processing, predominantly at site A3, which is necessary for the normal formation of 25S and 5.8S rRNAs.</text>
</comment>
<dbReference type="GO" id="GO:0003724">
    <property type="term" value="F:RNA helicase activity"/>
    <property type="evidence" value="ECO:0007669"/>
    <property type="project" value="UniProtKB-EC"/>
</dbReference>
<keyword evidence="10" id="KW-0539">Nucleus</keyword>
<comment type="subcellular location">
    <subcellularLocation>
        <location evidence="1">Nucleus</location>
        <location evidence="1">Nucleolus</location>
    </subcellularLocation>
</comment>
<evidence type="ECO:0000256" key="3">
    <source>
        <dbReference type="ARBA" id="ARBA00012552"/>
    </source>
</evidence>
<comment type="similarity">
    <text evidence="2">Belongs to the DEAD box helicase family. DDX5/DBP2 subfamily.</text>
</comment>
<feature type="domain" description="Helicase ATP-binding" evidence="15">
    <location>
        <begin position="222"/>
        <end position="395"/>
    </location>
</feature>
<evidence type="ECO:0000256" key="6">
    <source>
        <dbReference type="ARBA" id="ARBA00022741"/>
    </source>
</evidence>
<dbReference type="Pfam" id="PF00271">
    <property type="entry name" value="Helicase_C"/>
    <property type="match status" value="1"/>
</dbReference>
<dbReference type="OrthoDB" id="196131at2759"/>
<feature type="compositionally biased region" description="Basic and acidic residues" evidence="14">
    <location>
        <begin position="24"/>
        <end position="66"/>
    </location>
</feature>
<dbReference type="SMART" id="SM00487">
    <property type="entry name" value="DEXDc"/>
    <property type="match status" value="1"/>
</dbReference>
<dbReference type="InterPro" id="IPR044742">
    <property type="entry name" value="DEAD/DEAH_RhlB"/>
</dbReference>
<dbReference type="EMBL" id="AZGY01000031">
    <property type="protein sequence ID" value="KZZ88159.1"/>
    <property type="molecule type" value="Genomic_DNA"/>
</dbReference>
<dbReference type="InterPro" id="IPR014001">
    <property type="entry name" value="Helicase_ATP-bd"/>
</dbReference>
<comment type="catalytic activity">
    <reaction evidence="12">
        <text>ATP + H2O = ADP + phosphate + H(+)</text>
        <dbReference type="Rhea" id="RHEA:13065"/>
        <dbReference type="ChEBI" id="CHEBI:15377"/>
        <dbReference type="ChEBI" id="CHEBI:15378"/>
        <dbReference type="ChEBI" id="CHEBI:30616"/>
        <dbReference type="ChEBI" id="CHEBI:43474"/>
        <dbReference type="ChEBI" id="CHEBI:456216"/>
        <dbReference type="EC" id="3.6.4.13"/>
    </reaction>
</comment>
<evidence type="ECO:0000313" key="17">
    <source>
        <dbReference type="EMBL" id="KZZ88159.1"/>
    </source>
</evidence>
<keyword evidence="6 13" id="KW-0547">Nucleotide-binding</keyword>
<comment type="caution">
    <text evidence="17">The sequence shown here is derived from an EMBL/GenBank/DDBJ whole genome shotgun (WGS) entry which is preliminary data.</text>
</comment>
<dbReference type="CDD" id="cd00268">
    <property type="entry name" value="DEADc"/>
    <property type="match status" value="1"/>
</dbReference>
<keyword evidence="9 13" id="KW-0067">ATP-binding</keyword>
<reference evidence="17 18" key="1">
    <citation type="journal article" date="2016" name="Genome Biol. Evol.">
        <title>Divergent and convergent evolution of fungal pathogenicity.</title>
        <authorList>
            <person name="Shang Y."/>
            <person name="Xiao G."/>
            <person name="Zheng P."/>
            <person name="Cen K."/>
            <person name="Zhan S."/>
            <person name="Wang C."/>
        </authorList>
    </citation>
    <scope>NUCLEOTIDE SEQUENCE [LARGE SCALE GENOMIC DNA]</scope>
    <source>
        <strain evidence="17 18">RCEF 2490</strain>
    </source>
</reference>
<dbReference type="InterPro" id="IPR000629">
    <property type="entry name" value="RNA-helicase_DEAD-box_CS"/>
</dbReference>
<evidence type="ECO:0000256" key="13">
    <source>
        <dbReference type="RuleBase" id="RU000492"/>
    </source>
</evidence>
<dbReference type="AlphaFoldDB" id="A0A167VY02"/>
<dbReference type="SMART" id="SM00490">
    <property type="entry name" value="HELICc"/>
    <property type="match status" value="1"/>
</dbReference>
<evidence type="ECO:0000256" key="8">
    <source>
        <dbReference type="ARBA" id="ARBA00022806"/>
    </source>
</evidence>
<evidence type="ECO:0000256" key="2">
    <source>
        <dbReference type="ARBA" id="ARBA00009334"/>
    </source>
</evidence>
<feature type="domain" description="Helicase C-terminal" evidence="16">
    <location>
        <begin position="432"/>
        <end position="581"/>
    </location>
</feature>
<evidence type="ECO:0000259" key="16">
    <source>
        <dbReference type="PROSITE" id="PS51194"/>
    </source>
</evidence>
<protein>
    <recommendedName>
        <fullName evidence="3">RNA helicase</fullName>
        <ecNumber evidence="3">3.6.4.13</ecNumber>
    </recommendedName>
</protein>
<organism evidence="17 18">
    <name type="scientific">Moelleriella libera RCEF 2490</name>
    <dbReference type="NCBI Taxonomy" id="1081109"/>
    <lineage>
        <taxon>Eukaryota</taxon>
        <taxon>Fungi</taxon>
        <taxon>Dikarya</taxon>
        <taxon>Ascomycota</taxon>
        <taxon>Pezizomycotina</taxon>
        <taxon>Sordariomycetes</taxon>
        <taxon>Hypocreomycetidae</taxon>
        <taxon>Hypocreales</taxon>
        <taxon>Clavicipitaceae</taxon>
        <taxon>Moelleriella</taxon>
    </lineage>
</organism>
<name>A0A167VY02_9HYPO</name>
<evidence type="ECO:0000256" key="10">
    <source>
        <dbReference type="ARBA" id="ARBA00023242"/>
    </source>
</evidence>
<dbReference type="CDD" id="cd18787">
    <property type="entry name" value="SF2_C_DEAD"/>
    <property type="match status" value="1"/>
</dbReference>
<dbReference type="GO" id="GO:0005730">
    <property type="term" value="C:nucleolus"/>
    <property type="evidence" value="ECO:0007669"/>
    <property type="project" value="EnsemblFungi"/>
</dbReference>
<dbReference type="InterPro" id="IPR001650">
    <property type="entry name" value="Helicase_C-like"/>
</dbReference>
<sequence>MAAPKHTLVGEEPNRSSKKHKVRHQDEVTGKTHERENSKDKKYKTEKQKRQKKAEDARKENSKAIDAELVNEATDDTKAQRKADKKANKEKGRLEKLRRRQAIRATDGVETKTLDSPDERKEGEAEVDKIRHQNVSSVAVTELNTTSYATYTQTISLSSVPQTEIDEFLSKHEIRITDPRSKMMSLRPIIDFHHLPSTNLLEKTPSPFASFKTPTPIQAASWPSSLSGRDVVGVAETGSGKTMAFALPCVEAVSRATKKGIKAVIVSPTRELAMQTHVQLASIAALARLKTVCLYGGASKEEQRALLNRGCDIVVATPGRLKDFMSDGTVSLSGCVFAVLDEADRMLDKGFEDDIKLILGACPDIAQRQTLMFTATWPLSVQDLASTFMKNPVKVTIGAGGREVGDGSVELQANSRITQKVEVIDPKDKEFRLLQIIKHHQQGNKKNDRILVFCLYKKEATRIESLLSRKGIRVGGIHGDLRQEQRTRSLEAFKTGQTPVLVATDVAARGLDIPEVKLVINVTFPLTIEDYVHRIGRTGRAGNTGMAHTLFTLQDKPHSGSLVNILKGAKQEVPDDLLKFGTTVKKKTHDMYGSFFKDVDMTQKATKITFD</sequence>
<evidence type="ECO:0000256" key="12">
    <source>
        <dbReference type="ARBA" id="ARBA00047984"/>
    </source>
</evidence>
<dbReference type="PANTHER" id="PTHR47958">
    <property type="entry name" value="ATP-DEPENDENT RNA HELICASE DBP3"/>
    <property type="match status" value="1"/>
</dbReference>
<dbReference type="GO" id="GO:0000464">
    <property type="term" value="P:endonucleolytic cleavage in ITS1 upstream of 5.8S rRNA from tricistronic rRNA transcript (SSU-rRNA, 5.8S rRNA, LSU-rRNA)"/>
    <property type="evidence" value="ECO:0007669"/>
    <property type="project" value="EnsemblFungi"/>
</dbReference>
<dbReference type="FunFam" id="3.40.50.300:FF:000008">
    <property type="entry name" value="ATP-dependent RNA helicase RhlB"/>
    <property type="match status" value="1"/>
</dbReference>
<keyword evidence="5" id="KW-0698">rRNA processing</keyword>
<dbReference type="GO" id="GO:0003676">
    <property type="term" value="F:nucleic acid binding"/>
    <property type="evidence" value="ECO:0007669"/>
    <property type="project" value="InterPro"/>
</dbReference>
<evidence type="ECO:0000256" key="7">
    <source>
        <dbReference type="ARBA" id="ARBA00022801"/>
    </source>
</evidence>
<feature type="region of interest" description="Disordered" evidence="14">
    <location>
        <begin position="1"/>
        <end position="127"/>
    </location>
</feature>
<dbReference type="GO" id="GO:0030687">
    <property type="term" value="C:preribosome, large subunit precursor"/>
    <property type="evidence" value="ECO:0007669"/>
    <property type="project" value="EnsemblFungi"/>
</dbReference>
<keyword evidence="18" id="KW-1185">Reference proteome</keyword>
<evidence type="ECO:0000256" key="1">
    <source>
        <dbReference type="ARBA" id="ARBA00004604"/>
    </source>
</evidence>
<keyword evidence="4" id="KW-0690">Ribosome biogenesis</keyword>